<dbReference type="GO" id="GO:0005730">
    <property type="term" value="C:nucleolus"/>
    <property type="evidence" value="ECO:0007669"/>
    <property type="project" value="InterPro"/>
</dbReference>
<evidence type="ECO:0000256" key="4">
    <source>
        <dbReference type="ARBA" id="ARBA00023027"/>
    </source>
</evidence>
<dbReference type="GO" id="GO:0070403">
    <property type="term" value="F:NAD+ binding"/>
    <property type="evidence" value="ECO:0007669"/>
    <property type="project" value="InterPro"/>
</dbReference>
<feature type="binding site" evidence="6">
    <location>
        <position position="1180"/>
    </location>
    <ligand>
        <name>Zn(2+)</name>
        <dbReference type="ChEBI" id="CHEBI:29105"/>
    </ligand>
</feature>
<feature type="compositionally biased region" description="Acidic residues" evidence="7">
    <location>
        <begin position="579"/>
        <end position="593"/>
    </location>
</feature>
<feature type="binding site" evidence="6">
    <location>
        <position position="1183"/>
    </location>
    <ligand>
        <name>Zn(2+)</name>
        <dbReference type="ChEBI" id="CHEBI:29105"/>
    </ligand>
</feature>
<keyword evidence="6" id="KW-0862">Zinc</keyword>
<dbReference type="GO" id="GO:0003723">
    <property type="term" value="F:RNA binding"/>
    <property type="evidence" value="ECO:0007669"/>
    <property type="project" value="TreeGrafter"/>
</dbReference>
<dbReference type="GO" id="GO:0046872">
    <property type="term" value="F:metal ion binding"/>
    <property type="evidence" value="ECO:0007669"/>
    <property type="project" value="UniProtKB-KW"/>
</dbReference>
<dbReference type="Pfam" id="PF04931">
    <property type="entry name" value="DNA_pol_phi"/>
    <property type="match status" value="2"/>
</dbReference>
<sequence length="1317" mass="148352">MELQVEHENGSSTEVEYVLKRLIRGMGSSRANSRNGFFSVLVALLSTVKSMKVSDILNLVKKHLCITSNIGKTEEAEIYTGQILVFGALIRSGQFLSNATVEEQHDVLSNLLVAGQQRSYLPIAVYAFLEELLLQEISKSFHVHHPVYKEFAEQLATSPLLSDFWTQGVEPWLAKPNKNRDLLTLHIFQVVLANLTDKSQISKMLSTNFLSMMVKHLTINTSPKPELTIEANKALRLVTESFTEDMQDMDEAILDILRKFLFYPGQLMFEKFTGTRTVQILSNKLKASGVKELATLYQNVVTCKKDKVTGLQGETEPWHTAERKYAGELLTKLISNAPAVQDDHEWKLDMMKFFLELGMFHPINKDENNVVSHLLAGSLKNNFFRLFDQHPKLALPRLNNLCNTQNAIIHYLDSLLKKKKWVQRLRKPWSPEAKASFQKMIAAIKELELPKKGLPQSTVLIFRTMLMQMGIHLFINPDLAIEVLEELHSCLNEIDTGKGKFDETSMEKEVQWVDVVVDLMLSLLSINNHTLRIMINWVFPHLCPFLTPLALKQIIQVLDPKSEEHPLIDSLDFDSDEDIASDEDITNDDDTANEEALSSDGKHDSDTDSNIEEAEEPANAELQRAVRQALGTADTITDTESLDLDDMDPEEGQRINKELAQAFKKYKSATNNRKSKKFPRKDKALSHFRVRVLDLIEIYISSEPSLESCLDLVMPLFHLLEYCIPNIHQKPLESRVRTCISKLTGLKKFEVGKVTQEQLAELASKLLSKGERTSLVFFDMNSKIAECCCFLVKASKHIPTPVIVPPIQWKMMEKIEVPPLTDVLRNALLDYFQNRGTLLQLELFQKLVQQMWDGNWIIATLLAYFANAPKIRPYKQYQAMELLKIFFKENRSLQTELSPDEEWKFSRPEQVLLLKSIKLLKQNDSYKQKSLCKLLELLSQVHHCGKKINIELSKNWHVLGQALQMYKKNTQDIASSTKKSINKMLSLLGLQIVDQEFNGKPKDQVQEKNADQESVIEPTTAQVQDGNTDQMSINESATADGVGECVPATIVAVERKDVPATLVAVERKDVPATIVAVERKDVPAMIVVVERKDVPATIVAVERKDVPAIDELVTDGFENMDCGAVQAVERAHEALAECESRLKREGKNFLLITQNIDGLHLKAGSQEVLELHGSLFKTRCLKCGRVAENRDSPICPALKEKGAPEPEVKDSCVSVEDLPHCSETNCHGLLRPHVVWFGEGLDQKILIKAGKALEKCDLCLVIGTSSVVYPAAMFAPQVAARGIPVAEFNIEATPATYDFKFHFEGPCGSTVPEALSL</sequence>
<dbReference type="InterPro" id="IPR003000">
    <property type="entry name" value="Sirtuin"/>
</dbReference>
<dbReference type="PROSITE" id="PS50305">
    <property type="entry name" value="SIRTUIN"/>
    <property type="match status" value="1"/>
</dbReference>
<accession>A0A7R9K0I3</accession>
<feature type="binding site" evidence="6">
    <location>
        <position position="1221"/>
    </location>
    <ligand>
        <name>Zn(2+)</name>
        <dbReference type="ChEBI" id="CHEBI:29105"/>
    </ligand>
</feature>
<comment type="similarity">
    <text evidence="2">Belongs to the MYBBP1A family.</text>
</comment>
<evidence type="ECO:0000256" key="2">
    <source>
        <dbReference type="ARBA" id="ARBA00006809"/>
    </source>
</evidence>
<organism evidence="9">
    <name type="scientific">Timema genevievae</name>
    <name type="common">Walking stick</name>
    <dbReference type="NCBI Taxonomy" id="629358"/>
    <lineage>
        <taxon>Eukaryota</taxon>
        <taxon>Metazoa</taxon>
        <taxon>Ecdysozoa</taxon>
        <taxon>Arthropoda</taxon>
        <taxon>Hexapoda</taxon>
        <taxon>Insecta</taxon>
        <taxon>Pterygota</taxon>
        <taxon>Neoptera</taxon>
        <taxon>Polyneoptera</taxon>
        <taxon>Phasmatodea</taxon>
        <taxon>Timematodea</taxon>
        <taxon>Timematoidea</taxon>
        <taxon>Timematidae</taxon>
        <taxon>Timema</taxon>
    </lineage>
</organism>
<dbReference type="GO" id="GO:0016740">
    <property type="term" value="F:transferase activity"/>
    <property type="evidence" value="ECO:0007669"/>
    <property type="project" value="UniProtKB-KW"/>
</dbReference>
<dbReference type="InterPro" id="IPR029035">
    <property type="entry name" value="DHS-like_NAD/FAD-binding_dom"/>
</dbReference>
<evidence type="ECO:0000256" key="5">
    <source>
        <dbReference type="ARBA" id="ARBA00023242"/>
    </source>
</evidence>
<evidence type="ECO:0000256" key="1">
    <source>
        <dbReference type="ARBA" id="ARBA00004123"/>
    </source>
</evidence>
<dbReference type="InterPro" id="IPR016024">
    <property type="entry name" value="ARM-type_fold"/>
</dbReference>
<dbReference type="PANTHER" id="PTHR13213">
    <property type="entry name" value="MYB-BINDING PROTEIN 1A FAMILY MEMBER"/>
    <property type="match status" value="1"/>
</dbReference>
<proteinExistence type="inferred from homology"/>
<keyword evidence="5" id="KW-0539">Nucleus</keyword>
<keyword evidence="6" id="KW-0479">Metal-binding</keyword>
<dbReference type="SUPFAM" id="SSF52467">
    <property type="entry name" value="DHS-like NAD/FAD-binding domain"/>
    <property type="match status" value="1"/>
</dbReference>
<dbReference type="Gene3D" id="3.30.1600.10">
    <property type="entry name" value="SIR2/SIRT2 'Small Domain"/>
    <property type="match status" value="1"/>
</dbReference>
<dbReference type="InterPro" id="IPR026590">
    <property type="entry name" value="Ssirtuin_cat_dom"/>
</dbReference>
<gene>
    <name evidence="9" type="ORF">TGEB3V08_LOCUS6809</name>
</gene>
<evidence type="ECO:0000256" key="3">
    <source>
        <dbReference type="ARBA" id="ARBA00022679"/>
    </source>
</evidence>
<dbReference type="InterPro" id="IPR026591">
    <property type="entry name" value="Sirtuin_cat_small_dom_sf"/>
</dbReference>
<dbReference type="SUPFAM" id="SSF48371">
    <property type="entry name" value="ARM repeat"/>
    <property type="match status" value="1"/>
</dbReference>
<evidence type="ECO:0000256" key="7">
    <source>
        <dbReference type="SAM" id="MobiDB-lite"/>
    </source>
</evidence>
<dbReference type="PANTHER" id="PTHR13213:SF2">
    <property type="entry name" value="MYB-BINDING PROTEIN 1A"/>
    <property type="match status" value="1"/>
</dbReference>
<evidence type="ECO:0000256" key="6">
    <source>
        <dbReference type="PROSITE-ProRule" id="PRU00236"/>
    </source>
</evidence>
<dbReference type="Pfam" id="PF02146">
    <property type="entry name" value="SIR2"/>
    <property type="match status" value="1"/>
</dbReference>
<keyword evidence="4" id="KW-0520">NAD</keyword>
<evidence type="ECO:0000259" key="8">
    <source>
        <dbReference type="PROSITE" id="PS50305"/>
    </source>
</evidence>
<feature type="compositionally biased region" description="Acidic residues" evidence="7">
    <location>
        <begin position="607"/>
        <end position="618"/>
    </location>
</feature>
<feature type="binding site" evidence="6">
    <location>
        <position position="1226"/>
    </location>
    <ligand>
        <name>Zn(2+)</name>
        <dbReference type="ChEBI" id="CHEBI:29105"/>
    </ligand>
</feature>
<comment type="subcellular location">
    <subcellularLocation>
        <location evidence="1">Nucleus</location>
    </subcellularLocation>
</comment>
<name>A0A7R9K0I3_TIMGE</name>
<dbReference type="InterPro" id="IPR007015">
    <property type="entry name" value="DNA_pol_V/MYBBP1A"/>
</dbReference>
<dbReference type="EMBL" id="OE841864">
    <property type="protein sequence ID" value="CAD7597551.1"/>
    <property type="molecule type" value="Genomic_DNA"/>
</dbReference>
<keyword evidence="3" id="KW-0808">Transferase</keyword>
<dbReference type="Gene3D" id="3.40.50.1220">
    <property type="entry name" value="TPP-binding domain"/>
    <property type="match status" value="1"/>
</dbReference>
<feature type="active site" description="Proton acceptor" evidence="6">
    <location>
        <position position="1172"/>
    </location>
</feature>
<dbReference type="GO" id="GO:0003714">
    <property type="term" value="F:transcription corepressor activity"/>
    <property type="evidence" value="ECO:0007669"/>
    <property type="project" value="TreeGrafter"/>
</dbReference>
<evidence type="ECO:0000313" key="9">
    <source>
        <dbReference type="EMBL" id="CAD7597551.1"/>
    </source>
</evidence>
<reference evidence="9" key="1">
    <citation type="submission" date="2020-11" db="EMBL/GenBank/DDBJ databases">
        <authorList>
            <person name="Tran Van P."/>
        </authorList>
    </citation>
    <scope>NUCLEOTIDE SEQUENCE</scope>
</reference>
<dbReference type="GO" id="GO:0043565">
    <property type="term" value="F:sequence-specific DNA binding"/>
    <property type="evidence" value="ECO:0007669"/>
    <property type="project" value="TreeGrafter"/>
</dbReference>
<feature type="domain" description="Deacetylase sirtuin-type" evidence="8">
    <location>
        <begin position="1064"/>
        <end position="1317"/>
    </location>
</feature>
<feature type="region of interest" description="Disordered" evidence="7">
    <location>
        <begin position="579"/>
        <end position="619"/>
    </location>
</feature>
<protein>
    <recommendedName>
        <fullName evidence="8">Deacetylase sirtuin-type domain-containing protein</fullName>
    </recommendedName>
</protein>